<dbReference type="PANTHER" id="PTHR43289">
    <property type="entry name" value="MITOGEN-ACTIVATED PROTEIN KINASE KINASE KINASE 20-RELATED"/>
    <property type="match status" value="1"/>
</dbReference>
<keyword evidence="6 7" id="KW-0067">ATP-binding</keyword>
<evidence type="ECO:0000313" key="10">
    <source>
        <dbReference type="Proteomes" id="UP000050509"/>
    </source>
</evidence>
<keyword evidence="10" id="KW-1185">Reference proteome</keyword>
<dbReference type="InterPro" id="IPR011009">
    <property type="entry name" value="Kinase-like_dom_sf"/>
</dbReference>
<evidence type="ECO:0000256" key="6">
    <source>
        <dbReference type="ARBA" id="ARBA00022840"/>
    </source>
</evidence>
<protein>
    <recommendedName>
        <fullName evidence="1">non-specific serine/threonine protein kinase</fullName>
        <ecNumber evidence="1">2.7.11.1</ecNumber>
    </recommendedName>
</protein>
<name>A0A0P9DM34_9CHLR</name>
<dbReference type="InterPro" id="IPR017441">
    <property type="entry name" value="Protein_kinase_ATP_BS"/>
</dbReference>
<keyword evidence="2" id="KW-0723">Serine/threonine-protein kinase</keyword>
<evidence type="ECO:0000256" key="2">
    <source>
        <dbReference type="ARBA" id="ARBA00022527"/>
    </source>
</evidence>
<keyword evidence="5" id="KW-0418">Kinase</keyword>
<evidence type="ECO:0000256" key="7">
    <source>
        <dbReference type="PROSITE-ProRule" id="PRU10141"/>
    </source>
</evidence>
<organism evidence="9 10">
    <name type="scientific">Kouleothrix aurantiaca</name>
    <dbReference type="NCBI Taxonomy" id="186479"/>
    <lineage>
        <taxon>Bacteria</taxon>
        <taxon>Bacillati</taxon>
        <taxon>Chloroflexota</taxon>
        <taxon>Chloroflexia</taxon>
        <taxon>Chloroflexales</taxon>
        <taxon>Roseiflexineae</taxon>
        <taxon>Roseiflexaceae</taxon>
        <taxon>Kouleothrix</taxon>
    </lineage>
</organism>
<dbReference type="CDD" id="cd14014">
    <property type="entry name" value="STKc_PknB_like"/>
    <property type="match status" value="1"/>
</dbReference>
<keyword evidence="3" id="KW-0808">Transferase</keyword>
<evidence type="ECO:0000313" key="9">
    <source>
        <dbReference type="EMBL" id="KPV51092.1"/>
    </source>
</evidence>
<dbReference type="PANTHER" id="PTHR43289:SF6">
    <property type="entry name" value="SERINE_THREONINE-PROTEIN KINASE NEKL-3"/>
    <property type="match status" value="1"/>
</dbReference>
<evidence type="ECO:0000256" key="1">
    <source>
        <dbReference type="ARBA" id="ARBA00012513"/>
    </source>
</evidence>
<dbReference type="GO" id="GO:0004674">
    <property type="term" value="F:protein serine/threonine kinase activity"/>
    <property type="evidence" value="ECO:0007669"/>
    <property type="project" value="UniProtKB-KW"/>
</dbReference>
<dbReference type="PROSITE" id="PS50011">
    <property type="entry name" value="PROTEIN_KINASE_DOM"/>
    <property type="match status" value="1"/>
</dbReference>
<dbReference type="PATRIC" id="fig|186479.3.peg.358"/>
<evidence type="ECO:0000256" key="5">
    <source>
        <dbReference type="ARBA" id="ARBA00022777"/>
    </source>
</evidence>
<dbReference type="InterPro" id="IPR008271">
    <property type="entry name" value="Ser/Thr_kinase_AS"/>
</dbReference>
<dbReference type="Gene3D" id="3.30.200.20">
    <property type="entry name" value="Phosphorylase Kinase, domain 1"/>
    <property type="match status" value="1"/>
</dbReference>
<dbReference type="EMBL" id="LJCR01001077">
    <property type="protein sequence ID" value="KPV51092.1"/>
    <property type="molecule type" value="Genomic_DNA"/>
</dbReference>
<dbReference type="SMART" id="SM00220">
    <property type="entry name" value="S_TKc"/>
    <property type="match status" value="1"/>
</dbReference>
<sequence>MSDLINTQLGQYHLIEAIGHGGMATVYKAYQESLDRHVAVKVLLSNRDPQFAVRFKREARAIAALQHHNILPIYDYGEQNGLLYFVLQYVENGLTLHDLLGAPMVPAQALRLIGHVLAALEYAHARGVIHRDLKPANILLPSPNWALLADFGIAKLMNDSQHLTMTGFIIGTAAYMAPEQAAGRPIDARTDLYSLGVVLYEMLTGRVPFDSDTPMAVLTKHVYEAPPPPRSVNPNLAPALEAVLLRALAKYGRALAHTAAIAEALTAQLGGQPYDIEMSVDETDTPTSIQEHYFIARQLQALAVPVVSLAPRFVGKFQKGVDYIGDVNEFAAEFARHAAIMRHFGSYKLSIHTGSDKFSLYPAIAEHTGGRVHIKTAGTSYLEALRIAAERQPALFRAMLDYAREHFAHDRKTYFLDAQLEKVPAGADVADADLPALLDQFDTRQVLHVCFGSILDAFGDDLRAMIADDPEAYRAGLERHFTRHLQPFV</sequence>
<dbReference type="SUPFAM" id="SSF56112">
    <property type="entry name" value="Protein kinase-like (PK-like)"/>
    <property type="match status" value="1"/>
</dbReference>
<dbReference type="EC" id="2.7.11.1" evidence="1"/>
<dbReference type="FunFam" id="1.10.510.10:FF:000021">
    <property type="entry name" value="Serine/threonine protein kinase"/>
    <property type="match status" value="1"/>
</dbReference>
<dbReference type="PROSITE" id="PS00107">
    <property type="entry name" value="PROTEIN_KINASE_ATP"/>
    <property type="match status" value="1"/>
</dbReference>
<reference evidence="9 10" key="1">
    <citation type="submission" date="2015-09" db="EMBL/GenBank/DDBJ databases">
        <title>Draft genome sequence of Kouleothrix aurantiaca JCM 19913.</title>
        <authorList>
            <person name="Hemp J."/>
        </authorList>
    </citation>
    <scope>NUCLEOTIDE SEQUENCE [LARGE SCALE GENOMIC DNA]</scope>
    <source>
        <strain evidence="9 10">COM-B</strain>
    </source>
</reference>
<evidence type="ECO:0000256" key="3">
    <source>
        <dbReference type="ARBA" id="ARBA00022679"/>
    </source>
</evidence>
<dbReference type="PROSITE" id="PS00108">
    <property type="entry name" value="PROTEIN_KINASE_ST"/>
    <property type="match status" value="1"/>
</dbReference>
<comment type="caution">
    <text evidence="9">The sequence shown here is derived from an EMBL/GenBank/DDBJ whole genome shotgun (WGS) entry which is preliminary data.</text>
</comment>
<feature type="binding site" evidence="7">
    <location>
        <position position="41"/>
    </location>
    <ligand>
        <name>ATP</name>
        <dbReference type="ChEBI" id="CHEBI:30616"/>
    </ligand>
</feature>
<feature type="domain" description="Protein kinase" evidence="8">
    <location>
        <begin position="12"/>
        <end position="275"/>
    </location>
</feature>
<keyword evidence="4 7" id="KW-0547">Nucleotide-binding</keyword>
<dbReference type="GO" id="GO:0016853">
    <property type="term" value="F:isomerase activity"/>
    <property type="evidence" value="ECO:0007669"/>
    <property type="project" value="InterPro"/>
</dbReference>
<dbReference type="AlphaFoldDB" id="A0A0P9DM34"/>
<evidence type="ECO:0000256" key="4">
    <source>
        <dbReference type="ARBA" id="ARBA00022741"/>
    </source>
</evidence>
<proteinExistence type="predicted"/>
<dbReference type="Pfam" id="PF16257">
    <property type="entry name" value="UxaE"/>
    <property type="match status" value="1"/>
</dbReference>
<gene>
    <name evidence="9" type="ORF">SE17_23200</name>
</gene>
<dbReference type="Gene3D" id="1.10.510.10">
    <property type="entry name" value="Transferase(Phosphotransferase) domain 1"/>
    <property type="match status" value="1"/>
</dbReference>
<dbReference type="Proteomes" id="UP000050509">
    <property type="component" value="Unassembled WGS sequence"/>
</dbReference>
<dbReference type="InterPro" id="IPR032586">
    <property type="entry name" value="UxaE"/>
</dbReference>
<evidence type="ECO:0000259" key="8">
    <source>
        <dbReference type="PROSITE" id="PS50011"/>
    </source>
</evidence>
<accession>A0A0P9DM34</accession>
<dbReference type="Pfam" id="PF00069">
    <property type="entry name" value="Pkinase"/>
    <property type="match status" value="1"/>
</dbReference>
<dbReference type="InterPro" id="IPR000719">
    <property type="entry name" value="Prot_kinase_dom"/>
</dbReference>
<dbReference type="GO" id="GO:0005524">
    <property type="term" value="F:ATP binding"/>
    <property type="evidence" value="ECO:0007669"/>
    <property type="project" value="UniProtKB-UniRule"/>
</dbReference>